<protein>
    <submittedName>
        <fullName evidence="3">DUF560 domain-containing protein</fullName>
    </submittedName>
</protein>
<feature type="region of interest" description="Disordered" evidence="1">
    <location>
        <begin position="1"/>
        <end position="24"/>
    </location>
</feature>
<dbReference type="SUPFAM" id="SSF48452">
    <property type="entry name" value="TPR-like"/>
    <property type="match status" value="1"/>
</dbReference>
<dbReference type="Proteomes" id="UP000600799">
    <property type="component" value="Unassembled WGS sequence"/>
</dbReference>
<evidence type="ECO:0000256" key="1">
    <source>
        <dbReference type="SAM" id="MobiDB-lite"/>
    </source>
</evidence>
<dbReference type="Gene3D" id="1.25.40.10">
    <property type="entry name" value="Tetratricopeptide repeat domain"/>
    <property type="match status" value="1"/>
</dbReference>
<dbReference type="EMBL" id="JADQDC010000003">
    <property type="protein sequence ID" value="MBF9150485.1"/>
    <property type="molecule type" value="Genomic_DNA"/>
</dbReference>
<sequence>MLSVVWEPSAQQSAGGSGTSGTPEAAPIQLTAAQLFQFADAARDAGDYAAAEAAYRALAGNPDIELRTEARFRLALMLADRMQRPRDAAVELRRILDEKPDVARVRLELARMDAMLGRLGAAEREFRAAQASGQLPPDVERAVRFYASALAAAKPLGGSLELALAPDSNINRATRADTLGTVIGDFTLSDDAKAQSGLGLSVRAQGYVRLPIGSKARMLGRISGSGDFYRTGQFDDYALALQLGPEFQSGADRVTLSGGPSWRWFGQKAFSRGWGASAVYQHPMGKRTQLRTEAALSRLDNQRNDLQDSTIYAGALGIDRAFSARFGGGGQIRLSRTAARDPGWSDWTGGGSAYLFREIGRTTLVLDGSYARLEADERLFLYPRKRVDDRFAVGLSATFRAIQWKGIAPFLRLRAERNRSTVGIFDFSRRAAEVGLTSAF</sequence>
<feature type="compositionally biased region" description="Low complexity" evidence="1">
    <location>
        <begin position="7"/>
        <end position="24"/>
    </location>
</feature>
<evidence type="ECO:0000259" key="2">
    <source>
        <dbReference type="Pfam" id="PF04575"/>
    </source>
</evidence>
<proteinExistence type="predicted"/>
<dbReference type="InterPro" id="IPR007655">
    <property type="entry name" value="Slam_C"/>
</dbReference>
<dbReference type="InterPro" id="IPR011990">
    <property type="entry name" value="TPR-like_helical_dom_sf"/>
</dbReference>
<dbReference type="Pfam" id="PF04575">
    <property type="entry name" value="SlipAM"/>
    <property type="match status" value="1"/>
</dbReference>
<evidence type="ECO:0000313" key="4">
    <source>
        <dbReference type="Proteomes" id="UP000600799"/>
    </source>
</evidence>
<keyword evidence="4" id="KW-1185">Reference proteome</keyword>
<evidence type="ECO:0000313" key="3">
    <source>
        <dbReference type="EMBL" id="MBF9150485.1"/>
    </source>
</evidence>
<accession>A0ABS0HEQ0</accession>
<organism evidence="3 4">
    <name type="scientific">Novosphingobium jiangmenense</name>
    <dbReference type="NCBI Taxonomy" id="2791981"/>
    <lineage>
        <taxon>Bacteria</taxon>
        <taxon>Pseudomonadati</taxon>
        <taxon>Pseudomonadota</taxon>
        <taxon>Alphaproteobacteria</taxon>
        <taxon>Sphingomonadales</taxon>
        <taxon>Sphingomonadaceae</taxon>
        <taxon>Novosphingobium</taxon>
    </lineage>
</organism>
<reference evidence="3 4" key="1">
    <citation type="submission" date="2020-11" db="EMBL/GenBank/DDBJ databases">
        <title>The genome sequence of Novosphingobium sp. 1Y9A.</title>
        <authorList>
            <person name="Liu Y."/>
        </authorList>
    </citation>
    <scope>NUCLEOTIDE SEQUENCE [LARGE SCALE GENOMIC DNA]</scope>
    <source>
        <strain evidence="3 4">1Y9A</strain>
    </source>
</reference>
<comment type="caution">
    <text evidence="3">The sequence shown here is derived from an EMBL/GenBank/DDBJ whole genome shotgun (WGS) entry which is preliminary data.</text>
</comment>
<feature type="domain" description="Surface lipoprotein assembly modifier C-terminal" evidence="2">
    <location>
        <begin position="166"/>
        <end position="431"/>
    </location>
</feature>
<gene>
    <name evidence="3" type="ORF">I2488_05685</name>
</gene>
<name>A0ABS0HEQ0_9SPHN</name>